<dbReference type="Gene3D" id="3.40.50.1820">
    <property type="entry name" value="alpha/beta hydrolase"/>
    <property type="match status" value="3"/>
</dbReference>
<keyword evidence="5" id="KW-1185">Reference proteome</keyword>
<keyword evidence="1" id="KW-0378">Hydrolase</keyword>
<evidence type="ECO:0000313" key="4">
    <source>
        <dbReference type="EMBL" id="KAF3444159.1"/>
    </source>
</evidence>
<accession>A0A8K0H1W9</accession>
<proteinExistence type="inferred from homology"/>
<dbReference type="PRINTS" id="PR00412">
    <property type="entry name" value="EPOXHYDRLASE"/>
</dbReference>
<dbReference type="AlphaFoldDB" id="A0A8K0H1W9"/>
<dbReference type="GO" id="GO:0016787">
    <property type="term" value="F:hydrolase activity"/>
    <property type="evidence" value="ECO:0007669"/>
    <property type="project" value="UniProtKB-KW"/>
</dbReference>
<evidence type="ECO:0000259" key="3">
    <source>
        <dbReference type="Pfam" id="PF00561"/>
    </source>
</evidence>
<dbReference type="PANTHER" id="PTHR43329">
    <property type="entry name" value="EPOXIDE HYDROLASE"/>
    <property type="match status" value="1"/>
</dbReference>
<feature type="domain" description="AB hydrolase-1" evidence="3">
    <location>
        <begin position="637"/>
        <end position="748"/>
    </location>
</feature>
<comment type="caution">
    <text evidence="4">The sequence shown here is derived from an EMBL/GenBank/DDBJ whole genome shotgun (WGS) entry which is preliminary data.</text>
</comment>
<feature type="domain" description="AB hydrolase-1" evidence="3">
    <location>
        <begin position="301"/>
        <end position="531"/>
    </location>
</feature>
<comment type="similarity">
    <text evidence="2">Belongs to the AB hydrolase superfamily. Epoxide hydrolase family.</text>
</comment>
<dbReference type="Proteomes" id="UP000796880">
    <property type="component" value="Unassembled WGS sequence"/>
</dbReference>
<dbReference type="SUPFAM" id="SSF53474">
    <property type="entry name" value="alpha/beta-Hydrolases"/>
    <property type="match status" value="3"/>
</dbReference>
<dbReference type="OrthoDB" id="7130006at2759"/>
<protein>
    <recommendedName>
        <fullName evidence="3">AB hydrolase-1 domain-containing protein</fullName>
    </recommendedName>
</protein>
<evidence type="ECO:0000256" key="2">
    <source>
        <dbReference type="ARBA" id="ARBA00038334"/>
    </source>
</evidence>
<reference evidence="4" key="1">
    <citation type="submission" date="2020-03" db="EMBL/GenBank/DDBJ databases">
        <title>A high-quality chromosome-level genome assembly of a woody plant with both climbing and erect habits, Rhamnella rubrinervis.</title>
        <authorList>
            <person name="Lu Z."/>
            <person name="Yang Y."/>
            <person name="Zhu X."/>
            <person name="Sun Y."/>
        </authorList>
    </citation>
    <scope>NUCLEOTIDE SEQUENCE</scope>
    <source>
        <strain evidence="4">BYM</strain>
        <tissue evidence="4">Leaf</tissue>
    </source>
</reference>
<dbReference type="EMBL" id="VOIH02000006">
    <property type="protein sequence ID" value="KAF3444159.1"/>
    <property type="molecule type" value="Genomic_DNA"/>
</dbReference>
<feature type="domain" description="AB hydrolase-1" evidence="3">
    <location>
        <begin position="27"/>
        <end position="256"/>
    </location>
</feature>
<sequence>MENFKHSFVDVKGLKLHVAEIGSGPKVVLFLHGFPEIWYTWRHQMIAAANRGYRAIAFDFRGYGLSDQPREPENASFQYVVEDVVGVMDSLDIDKAILVGKDFGAFAAYLVPIVHPERVTAIVTLGVPFMLPGSNATQSHLLSEGFYVSRWQDTKRAEADFGRFDVKTVVRNIYTLFSGSEIPVARGDQEIMDLYDPSTPLPAWFSEEDLTVYASLYEKSGFRYALEVPYRSLTKDIGISDPKITAPALLIMGEKDYVLKFPGMEEYLQCIAIVPLKLLLSYVQVNGLKLHVAEIGSGQKVVVFLHGFPEIWYTWRHQMIAAADKGYRAIAFDFRGYGLSDQPPEPEKSNFQDLVDDVVGVLDSLGIDKAILVGKDFGALPAYLVPALHPERVSSVVTLGVPFMLPGRSGIQSHLLPKGFYMTRWQEPGRAEADFARFDVKTVIRNIYTLFSSSEVPVAGDDQEIMDLFNPSTPLPAWFSEEDLAVYASLYEKSGFRYALQVPYRTLTVDIGITEPKITVPALFIMGEKDYVLNFPGMEDYIRSGLVKQFVPNLEITFMAEGSHFVHEQLPEKVIGLNSFAISLSLTKKGKRKRKAISSPSTIPSYSSAPMDNIKHSYVEVRGLKLHVAETGTGPKVVVFLHGFPEIWYTWRHQMIAAANKGYRAIAFDFRGYGLSEQPPEPEKGNFQDLIDDVIGLLDALGINKVILVGKDFGAVPAYLVPALHPERVSGVVTLGIPFILPGPSVIRNDLLPEGFYITRWQEPGRAEADFGRFDVKTVIRNIYTLFSSSEIPVAGDDQEIMDLFNPSAPLPAWFSEEDLTVYASLYEKSGFRFPLQVPYRVSKVETGIIDPKVTAPALLIMGEKDYFLKFPGIEDYIQSGAVKQFVPNLDITYMADGSHFVHEQLPEQVNQLIITFLDKHSI</sequence>
<evidence type="ECO:0000256" key="1">
    <source>
        <dbReference type="ARBA" id="ARBA00022801"/>
    </source>
</evidence>
<dbReference type="InterPro" id="IPR029058">
    <property type="entry name" value="AB_hydrolase_fold"/>
</dbReference>
<gene>
    <name evidence="4" type="ORF">FNV43_RR13849</name>
</gene>
<organism evidence="4 5">
    <name type="scientific">Rhamnella rubrinervis</name>
    <dbReference type="NCBI Taxonomy" id="2594499"/>
    <lineage>
        <taxon>Eukaryota</taxon>
        <taxon>Viridiplantae</taxon>
        <taxon>Streptophyta</taxon>
        <taxon>Embryophyta</taxon>
        <taxon>Tracheophyta</taxon>
        <taxon>Spermatophyta</taxon>
        <taxon>Magnoliopsida</taxon>
        <taxon>eudicotyledons</taxon>
        <taxon>Gunneridae</taxon>
        <taxon>Pentapetalae</taxon>
        <taxon>rosids</taxon>
        <taxon>fabids</taxon>
        <taxon>Rosales</taxon>
        <taxon>Rhamnaceae</taxon>
        <taxon>rhamnoid group</taxon>
        <taxon>Rhamneae</taxon>
        <taxon>Rhamnella</taxon>
    </lineage>
</organism>
<dbReference type="InterPro" id="IPR000073">
    <property type="entry name" value="AB_hydrolase_1"/>
</dbReference>
<dbReference type="InterPro" id="IPR000639">
    <property type="entry name" value="Epox_hydrolase-like"/>
</dbReference>
<dbReference type="Pfam" id="PF00561">
    <property type="entry name" value="Abhydrolase_1"/>
    <property type="match status" value="3"/>
</dbReference>
<evidence type="ECO:0000313" key="5">
    <source>
        <dbReference type="Proteomes" id="UP000796880"/>
    </source>
</evidence>
<name>A0A8K0H1W9_9ROSA</name>